<feature type="transmembrane region" description="Helical" evidence="1">
    <location>
        <begin position="35"/>
        <end position="58"/>
    </location>
</feature>
<gene>
    <name evidence="2" type="ORF">SNEC2469_LOCUS18869</name>
</gene>
<protein>
    <submittedName>
        <fullName evidence="2">Uncharacterized protein</fullName>
    </submittedName>
</protein>
<dbReference type="AlphaFoldDB" id="A0A812W7P3"/>
<reference evidence="2" key="1">
    <citation type="submission" date="2021-02" db="EMBL/GenBank/DDBJ databases">
        <authorList>
            <person name="Dougan E. K."/>
            <person name="Rhodes N."/>
            <person name="Thang M."/>
            <person name="Chan C."/>
        </authorList>
    </citation>
    <scope>NUCLEOTIDE SEQUENCE</scope>
</reference>
<organism evidence="2 3">
    <name type="scientific">Symbiodinium necroappetens</name>
    <dbReference type="NCBI Taxonomy" id="1628268"/>
    <lineage>
        <taxon>Eukaryota</taxon>
        <taxon>Sar</taxon>
        <taxon>Alveolata</taxon>
        <taxon>Dinophyceae</taxon>
        <taxon>Suessiales</taxon>
        <taxon>Symbiodiniaceae</taxon>
        <taxon>Symbiodinium</taxon>
    </lineage>
</organism>
<dbReference type="Proteomes" id="UP000601435">
    <property type="component" value="Unassembled WGS sequence"/>
</dbReference>
<evidence type="ECO:0000256" key="1">
    <source>
        <dbReference type="SAM" id="Phobius"/>
    </source>
</evidence>
<name>A0A812W7P3_9DINO</name>
<evidence type="ECO:0000313" key="3">
    <source>
        <dbReference type="Proteomes" id="UP000601435"/>
    </source>
</evidence>
<comment type="caution">
    <text evidence="2">The sequence shown here is derived from an EMBL/GenBank/DDBJ whole genome shotgun (WGS) entry which is preliminary data.</text>
</comment>
<feature type="transmembrane region" description="Helical" evidence="1">
    <location>
        <begin position="12"/>
        <end position="29"/>
    </location>
</feature>
<keyword evidence="1" id="KW-0472">Membrane</keyword>
<proteinExistence type="predicted"/>
<keyword evidence="1" id="KW-1133">Transmembrane helix</keyword>
<sequence>MMTGLSGRQLVIVIIMVELASAMMVFGLLASQGRIGLGIGLALTILVIPLVLIPLTLYGLGTLVGWRSAAALYPETPDAPTPKSRRVCSMAVRWPFMGFNNVILSATDESHLHLRFVDVFSFGTPPLSIPWAAVTEITPSALGRAKLTIIDAPPMWVPKELVKDEVALRKEMTAEP</sequence>
<evidence type="ECO:0000313" key="2">
    <source>
        <dbReference type="EMBL" id="CAE7662721.1"/>
    </source>
</evidence>
<accession>A0A812W7P3</accession>
<keyword evidence="3" id="KW-1185">Reference proteome</keyword>
<keyword evidence="1" id="KW-0812">Transmembrane</keyword>
<dbReference type="EMBL" id="CAJNJA010031986">
    <property type="protein sequence ID" value="CAE7662721.1"/>
    <property type="molecule type" value="Genomic_DNA"/>
</dbReference>